<dbReference type="AlphaFoldDB" id="A0A409YFQ5"/>
<evidence type="ECO:0000313" key="2">
    <source>
        <dbReference type="Proteomes" id="UP000284842"/>
    </source>
</evidence>
<evidence type="ECO:0000313" key="1">
    <source>
        <dbReference type="EMBL" id="PPR01828.1"/>
    </source>
</evidence>
<dbReference type="Proteomes" id="UP000284842">
    <property type="component" value="Unassembled WGS sequence"/>
</dbReference>
<accession>A0A409YFQ5</accession>
<proteinExistence type="predicted"/>
<reference evidence="1 2" key="1">
    <citation type="journal article" date="2018" name="Evol. Lett.">
        <title>Horizontal gene cluster transfer increased hallucinogenic mushroom diversity.</title>
        <authorList>
            <person name="Reynolds H.T."/>
            <person name="Vijayakumar V."/>
            <person name="Gluck-Thaler E."/>
            <person name="Korotkin H.B."/>
            <person name="Matheny P.B."/>
            <person name="Slot J.C."/>
        </authorList>
    </citation>
    <scope>NUCLEOTIDE SEQUENCE [LARGE SCALE GENOMIC DNA]</scope>
    <source>
        <strain evidence="1 2">2629</strain>
    </source>
</reference>
<dbReference type="EMBL" id="NHTK01001212">
    <property type="protein sequence ID" value="PPR01828.1"/>
    <property type="molecule type" value="Genomic_DNA"/>
</dbReference>
<protein>
    <submittedName>
        <fullName evidence="1">Uncharacterized protein</fullName>
    </submittedName>
</protein>
<gene>
    <name evidence="1" type="ORF">CVT24_001796</name>
</gene>
<comment type="caution">
    <text evidence="1">The sequence shown here is derived from an EMBL/GenBank/DDBJ whole genome shotgun (WGS) entry which is preliminary data.</text>
</comment>
<sequence>MTFLPASIQAMPLAVDHTNTVITKRGDTMSTPSLFARGLVLPEKASEDGHYNIYIVMDPRINSVTRFTPAVKAAGKTYVQEVAKKYKATQGKPATRYIVSTRTMGFSGYYDWNVIQSMKNDAKITKIEAEGKGTVAQPAELAPKNPLPVLPVSIQAIPLIVNTPQVQTLIMKRDDMVYPPSLFSRAVIPEKASPDGHYRIELKKKGREFLDDNKREPFSVTKGRAKMFIEDEAKKYAATKGSAKFIISLNDRVPLSFAGFYSWDVIQTMKDDGAIARIVVEERTTEQPPKEGFSVAPAPNQLVRTNSDRSETPALLFPRKASHPNTPSKEGYYRIILTRGGLGKQKDDAQAKAKANQRAEAFAKKYKVMYQKPSATVEAGQFALSVYGYYSWSVLMNISEDPEVSSISAVNPPQEPRKGS</sequence>
<dbReference type="InParanoid" id="A0A409YFQ5"/>
<keyword evidence="2" id="KW-1185">Reference proteome</keyword>
<organism evidence="1 2">
    <name type="scientific">Panaeolus cyanescens</name>
    <dbReference type="NCBI Taxonomy" id="181874"/>
    <lineage>
        <taxon>Eukaryota</taxon>
        <taxon>Fungi</taxon>
        <taxon>Dikarya</taxon>
        <taxon>Basidiomycota</taxon>
        <taxon>Agaricomycotina</taxon>
        <taxon>Agaricomycetes</taxon>
        <taxon>Agaricomycetidae</taxon>
        <taxon>Agaricales</taxon>
        <taxon>Agaricineae</taxon>
        <taxon>Galeropsidaceae</taxon>
        <taxon>Panaeolus</taxon>
    </lineage>
</organism>
<name>A0A409YFQ5_9AGAR</name>